<dbReference type="InterPro" id="IPR001466">
    <property type="entry name" value="Beta-lactam-related"/>
</dbReference>
<dbReference type="InterPro" id="IPR012338">
    <property type="entry name" value="Beta-lactam/transpept-like"/>
</dbReference>
<dbReference type="RefSeq" id="WP_137092145.1">
    <property type="nucleotide sequence ID" value="NZ_CP028923.1"/>
</dbReference>
<dbReference type="Pfam" id="PF00144">
    <property type="entry name" value="Beta-lactamase"/>
    <property type="match status" value="1"/>
</dbReference>
<dbReference type="EMBL" id="CP028923">
    <property type="protein sequence ID" value="QCK16554.1"/>
    <property type="molecule type" value="Genomic_DNA"/>
</dbReference>
<dbReference type="KEGG" id="fpf:DCC35_18380"/>
<dbReference type="Gene3D" id="3.40.710.10">
    <property type="entry name" value="DD-peptidase/beta-lactamase superfamily"/>
    <property type="match status" value="1"/>
</dbReference>
<evidence type="ECO:0000256" key="2">
    <source>
        <dbReference type="ARBA" id="ARBA00023136"/>
    </source>
</evidence>
<keyword evidence="5" id="KW-1185">Reference proteome</keyword>
<accession>A0A4D7K769</accession>
<dbReference type="AlphaFoldDB" id="A0A4D7K769"/>
<dbReference type="SUPFAM" id="SSF56601">
    <property type="entry name" value="beta-lactamase/transpeptidase-like"/>
    <property type="match status" value="1"/>
</dbReference>
<dbReference type="PANTHER" id="PTHR46825:SF11">
    <property type="entry name" value="PENICILLIN-BINDING PROTEIN 4"/>
    <property type="match status" value="1"/>
</dbReference>
<organism evidence="4 5">
    <name type="scientific">Mangrovivirga cuniculi</name>
    <dbReference type="NCBI Taxonomy" id="2715131"/>
    <lineage>
        <taxon>Bacteria</taxon>
        <taxon>Pseudomonadati</taxon>
        <taxon>Bacteroidota</taxon>
        <taxon>Cytophagia</taxon>
        <taxon>Cytophagales</taxon>
        <taxon>Mangrovivirgaceae</taxon>
        <taxon>Mangrovivirga</taxon>
    </lineage>
</organism>
<dbReference type="PANTHER" id="PTHR46825">
    <property type="entry name" value="D-ALANYL-D-ALANINE-CARBOXYPEPTIDASE/ENDOPEPTIDASE AMPH"/>
    <property type="match status" value="1"/>
</dbReference>
<keyword evidence="2" id="KW-0472">Membrane</keyword>
<feature type="domain" description="Beta-lactamase-related" evidence="3">
    <location>
        <begin position="42"/>
        <end position="332"/>
    </location>
</feature>
<dbReference type="PROSITE" id="PS51257">
    <property type="entry name" value="PROKAR_LIPOPROTEIN"/>
    <property type="match status" value="1"/>
</dbReference>
<dbReference type="InterPro" id="IPR050491">
    <property type="entry name" value="AmpC-like"/>
</dbReference>
<gene>
    <name evidence="4" type="ORF">DCC35_18380</name>
</gene>
<evidence type="ECO:0000313" key="4">
    <source>
        <dbReference type="EMBL" id="QCK16554.1"/>
    </source>
</evidence>
<sequence>MRASFFPSFSFLLFILICGCNKQQTIDSYIKSKYEEGEFNGNILVLKNDSIIYSNSLGVVDQNQTPLTQNHFFGIGSIYKEFPAVAIMQLEENGILSLKDPISNFLDDLPSWSSQVTITHLLQYSSGLPKVDWESHFKNNSANLHAILNHIKTIENLSFTPGTDYLYSNYNPFLLIRIIEKVSNKSFNEYVEQNILKPHKIEGIVIKSIYPYKDNRLMALPVNSNLQPDEIKYELPTFCSTTTGMYHWFKLLDNYEIVSKESVKKLSEEVIEGDNIQAPLGRCDWENGDIALHLHHGSTGNYEVLVRNHKKEDIMIILLTNQKHENLNDIADRIIELTNN</sequence>
<proteinExistence type="predicted"/>
<evidence type="ECO:0000313" key="5">
    <source>
        <dbReference type="Proteomes" id="UP000298616"/>
    </source>
</evidence>
<protein>
    <recommendedName>
        <fullName evidence="3">Beta-lactamase-related domain-containing protein</fullName>
    </recommendedName>
</protein>
<evidence type="ECO:0000259" key="3">
    <source>
        <dbReference type="Pfam" id="PF00144"/>
    </source>
</evidence>
<evidence type="ECO:0000256" key="1">
    <source>
        <dbReference type="ARBA" id="ARBA00004370"/>
    </source>
</evidence>
<dbReference type="GO" id="GO:0016020">
    <property type="term" value="C:membrane"/>
    <property type="evidence" value="ECO:0007669"/>
    <property type="project" value="UniProtKB-SubCell"/>
</dbReference>
<dbReference type="Proteomes" id="UP000298616">
    <property type="component" value="Chromosome"/>
</dbReference>
<name>A0A4D7K769_9BACT</name>
<comment type="subcellular location">
    <subcellularLocation>
        <location evidence="1">Membrane</location>
    </subcellularLocation>
</comment>
<reference evidence="4 5" key="1">
    <citation type="submission" date="2018-04" db="EMBL/GenBank/DDBJ databases">
        <title>Complete genome uncultured novel isolate.</title>
        <authorList>
            <person name="Merlino G."/>
        </authorList>
    </citation>
    <scope>NUCLEOTIDE SEQUENCE [LARGE SCALE GENOMIC DNA]</scope>
    <source>
        <strain evidence="5">R1DC9</strain>
    </source>
</reference>
<dbReference type="OrthoDB" id="9793489at2"/>